<dbReference type="AlphaFoldDB" id="A0A220ULT2"/>
<dbReference type="RefSeq" id="WP_089067682.1">
    <property type="nucleotide sequence ID" value="NZ_CP022358.1"/>
</dbReference>
<dbReference type="Pfam" id="PF10972">
    <property type="entry name" value="CsiV"/>
    <property type="match status" value="1"/>
</dbReference>
<sequence>MLRQLAVSIATLIALSHSSLARAEAWFEVEVYIFERQSQSTEQWPMAPIETKTNRAIDLISPVVGQAVVSMSNESAPCTLVYDADANSHCAENTSTGTNTDATPEMSNGGTLAISGPSTASSNAVTSYRYPSVIPSEIGSGSQAYASQGSGPVLLASSQGQFASIINSLSRERGNRSLLHMTWQQPMMGKSGSVPIRLFAGKDYSASYHFDGRQIVQQAMASAMQGANGTTGMMAETSAPLLPSPVWQLDGTLNIYLSHYLYIETALNLRKEGRKLMPVAADEASMNTATSTAAAPAKVMTPYLMSIPLEQNRRVKSDEIHYLDHPEMGMVIQIRKMAQPNA</sequence>
<proteinExistence type="predicted"/>
<evidence type="ECO:0000256" key="1">
    <source>
        <dbReference type="SAM" id="SignalP"/>
    </source>
</evidence>
<protein>
    <recommendedName>
        <fullName evidence="4">Peptidoglycan-binding protein</fullName>
    </recommendedName>
</protein>
<accession>A0A220ULT2</accession>
<dbReference type="Proteomes" id="UP000198367">
    <property type="component" value="Chromosome"/>
</dbReference>
<dbReference type="InterPro" id="IPR021241">
    <property type="entry name" value="CsiV"/>
</dbReference>
<evidence type="ECO:0000313" key="3">
    <source>
        <dbReference type="Proteomes" id="UP000198367"/>
    </source>
</evidence>
<evidence type="ECO:0000313" key="2">
    <source>
        <dbReference type="EMBL" id="ASK69065.1"/>
    </source>
</evidence>
<feature type="chain" id="PRO_5013233910" description="Peptidoglycan-binding protein" evidence="1">
    <location>
        <begin position="24"/>
        <end position="342"/>
    </location>
</feature>
<keyword evidence="1" id="KW-0732">Signal</keyword>
<gene>
    <name evidence="2" type="ORF">CF168_09360</name>
</gene>
<feature type="signal peptide" evidence="1">
    <location>
        <begin position="1"/>
        <end position="23"/>
    </location>
</feature>
<name>A0A220ULT2_9GAMM</name>
<evidence type="ECO:0008006" key="4">
    <source>
        <dbReference type="Google" id="ProtNLM"/>
    </source>
</evidence>
<keyword evidence="3" id="KW-1185">Reference proteome</keyword>
<organism evidence="2 3">
    <name type="scientific">Shewanella bicestrii</name>
    <dbReference type="NCBI Taxonomy" id="2018305"/>
    <lineage>
        <taxon>Bacteria</taxon>
        <taxon>Pseudomonadati</taxon>
        <taxon>Pseudomonadota</taxon>
        <taxon>Gammaproteobacteria</taxon>
        <taxon>Alteromonadales</taxon>
        <taxon>Shewanellaceae</taxon>
        <taxon>Shewanella</taxon>
    </lineage>
</organism>
<dbReference type="KEGG" id="sbj:CF168_09360"/>
<reference evidence="2 3" key="1">
    <citation type="submission" date="2017-07" db="EMBL/GenBank/DDBJ databases">
        <title>Phenotypical and genomic characterization of a clinical isolate of Shewanella bicestrii sp. nov. producing an extended-spectrum beta-lactamase and a new oxacillinase variant.</title>
        <authorList>
            <person name="Jousset A.B."/>
            <person name="Bonnin R.A."/>
            <person name="Girlich D."/>
            <person name="Dabos L."/>
            <person name="Potron A."/>
            <person name="Dortet L."/>
            <person name="Glaser P."/>
            <person name="Naas T."/>
        </authorList>
    </citation>
    <scope>NUCLEOTIDE SEQUENCE [LARGE SCALE GENOMIC DNA]</scope>
    <source>
        <strain evidence="2 3">JAB-1</strain>
    </source>
</reference>
<dbReference type="EMBL" id="CP022358">
    <property type="protein sequence ID" value="ASK69065.1"/>
    <property type="molecule type" value="Genomic_DNA"/>
</dbReference>